<dbReference type="GO" id="GO:0044877">
    <property type="term" value="F:protein-containing complex binding"/>
    <property type="evidence" value="ECO:0007669"/>
    <property type="project" value="TreeGrafter"/>
</dbReference>
<organism evidence="3 4">
    <name type="scientific">Sphingomonas naasensis</name>
    <dbReference type="NCBI Taxonomy" id="1344951"/>
    <lineage>
        <taxon>Bacteria</taxon>
        <taxon>Pseudomonadati</taxon>
        <taxon>Pseudomonadota</taxon>
        <taxon>Alphaproteobacteria</taxon>
        <taxon>Sphingomonadales</taxon>
        <taxon>Sphingomonadaceae</taxon>
        <taxon>Sphingomonas</taxon>
    </lineage>
</organism>
<feature type="compositionally biased region" description="Basic and acidic residues" evidence="1">
    <location>
        <begin position="1"/>
        <end position="10"/>
    </location>
</feature>
<dbReference type="EMBL" id="SRXU01000005">
    <property type="protein sequence ID" value="TGX41417.1"/>
    <property type="molecule type" value="Genomic_DNA"/>
</dbReference>
<protein>
    <submittedName>
        <fullName evidence="3">NAD-dependent epimerase/dehydratase family protein</fullName>
    </submittedName>
</protein>
<reference evidence="3 4" key="1">
    <citation type="submission" date="2019-04" db="EMBL/GenBank/DDBJ databases">
        <title>Sphingomonas psychrotolerans sp. nov., isolated from soil in the Tianshan Mountains, Xinjiang, China.</title>
        <authorList>
            <person name="Luo Y."/>
            <person name="Sheng H."/>
        </authorList>
    </citation>
    <scope>NUCLEOTIDE SEQUENCE [LARGE SCALE GENOMIC DNA]</scope>
    <source>
        <strain evidence="3 4">KIS18-15</strain>
    </source>
</reference>
<dbReference type="Pfam" id="PF13460">
    <property type="entry name" value="NAD_binding_10"/>
    <property type="match status" value="1"/>
</dbReference>
<dbReference type="OrthoDB" id="9771302at2"/>
<evidence type="ECO:0000256" key="1">
    <source>
        <dbReference type="SAM" id="MobiDB-lite"/>
    </source>
</evidence>
<dbReference type="Gene3D" id="3.40.50.720">
    <property type="entry name" value="NAD(P)-binding Rossmann-like Domain"/>
    <property type="match status" value="1"/>
</dbReference>
<keyword evidence="4" id="KW-1185">Reference proteome</keyword>
<dbReference type="InterPro" id="IPR036291">
    <property type="entry name" value="NAD(P)-bd_dom_sf"/>
</dbReference>
<proteinExistence type="predicted"/>
<feature type="region of interest" description="Disordered" evidence="1">
    <location>
        <begin position="1"/>
        <end position="23"/>
    </location>
</feature>
<gene>
    <name evidence="3" type="ORF">E5A74_12345</name>
</gene>
<evidence type="ECO:0000313" key="4">
    <source>
        <dbReference type="Proteomes" id="UP000309848"/>
    </source>
</evidence>
<dbReference type="InterPro" id="IPR051207">
    <property type="entry name" value="ComplexI_NDUFA9_subunit"/>
</dbReference>
<dbReference type="PANTHER" id="PTHR12126:SF11">
    <property type="entry name" value="NADH DEHYDROGENASE [UBIQUINONE] 1 ALPHA SUBCOMPLEX SUBUNIT 9, MITOCHONDRIAL"/>
    <property type="match status" value="1"/>
</dbReference>
<dbReference type="SUPFAM" id="SSF51735">
    <property type="entry name" value="NAD(P)-binding Rossmann-fold domains"/>
    <property type="match status" value="1"/>
</dbReference>
<name>A0A4S1WI15_9SPHN</name>
<feature type="domain" description="NAD(P)-binding" evidence="2">
    <location>
        <begin position="85"/>
        <end position="210"/>
    </location>
</feature>
<dbReference type="AlphaFoldDB" id="A0A4S1WI15"/>
<evidence type="ECO:0000313" key="3">
    <source>
        <dbReference type="EMBL" id="TGX41417.1"/>
    </source>
</evidence>
<accession>A0A4S1WI15</accession>
<dbReference type="InterPro" id="IPR016040">
    <property type="entry name" value="NAD(P)-bd_dom"/>
</dbReference>
<dbReference type="Proteomes" id="UP000309848">
    <property type="component" value="Unassembled WGS sequence"/>
</dbReference>
<comment type="caution">
    <text evidence="3">The sequence shown here is derived from an EMBL/GenBank/DDBJ whole genome shotgun (WGS) entry which is preliminary data.</text>
</comment>
<evidence type="ECO:0000259" key="2">
    <source>
        <dbReference type="Pfam" id="PF13460"/>
    </source>
</evidence>
<dbReference type="PANTHER" id="PTHR12126">
    <property type="entry name" value="NADH-UBIQUINONE OXIDOREDUCTASE 39 KDA SUBUNIT-RELATED"/>
    <property type="match status" value="1"/>
</dbReference>
<sequence>MASAADEARLRRGRAGNPRGGELVANSCGPGWTTLRQRTGLTADWRARRIRRRNGDGRRTARSFSSFRGRWPRQGGEAMQITVIGGTGLVGSSLVRQLEQAGHGVVAAARSTGVDIVTGTGLEKALEGADAIVDVSNPGYGDPAAMLRFFRASTARLLIAAHRAGVRHHVLFSAIGAGRVNGGYYVAKQMQEALVAASNIPFTIVRSAPLFEYIYAVVEAGRTAEAVRVPPVRIEPIGTEDAAAVLARITPRAPANAVVEIAGPNRYQLPDLAQQILTANEDYRPVVTDGDGDFFGAHITGDPLTGRDALRPGSAELDLWIDRALVPA</sequence>